<feature type="compositionally biased region" description="Basic residues" evidence="1">
    <location>
        <begin position="50"/>
        <end position="62"/>
    </location>
</feature>
<evidence type="ECO:0000313" key="3">
    <source>
        <dbReference type="Proteomes" id="UP000830671"/>
    </source>
</evidence>
<reference evidence="2" key="1">
    <citation type="journal article" date="2021" name="Mol. Plant Microbe Interact.">
        <title>Complete Genome Sequence of the Plant-Pathogenic Fungus Colletotrichum lupini.</title>
        <authorList>
            <person name="Baroncelli R."/>
            <person name="Pensec F."/>
            <person name="Da Lio D."/>
            <person name="Boufleur T."/>
            <person name="Vicente I."/>
            <person name="Sarrocco S."/>
            <person name="Picot A."/>
            <person name="Baraldi E."/>
            <person name="Sukno S."/>
            <person name="Thon M."/>
            <person name="Le Floch G."/>
        </authorList>
    </citation>
    <scope>NUCLEOTIDE SEQUENCE</scope>
    <source>
        <strain evidence="2">IMI 504893</strain>
    </source>
</reference>
<dbReference type="EMBL" id="CP019471">
    <property type="protein sequence ID" value="UQC74001.1"/>
    <property type="molecule type" value="Genomic_DNA"/>
</dbReference>
<gene>
    <name evidence="2" type="ORF">CLUP02_00648</name>
</gene>
<feature type="region of interest" description="Disordered" evidence="1">
    <location>
        <begin position="21"/>
        <end position="149"/>
    </location>
</feature>
<dbReference type="RefSeq" id="XP_049135652.1">
    <property type="nucleotide sequence ID" value="XM_049279695.1"/>
</dbReference>
<dbReference type="GeneID" id="73334705"/>
<organism evidence="2 3">
    <name type="scientific">Colletotrichum lupini</name>
    <dbReference type="NCBI Taxonomy" id="145971"/>
    <lineage>
        <taxon>Eukaryota</taxon>
        <taxon>Fungi</taxon>
        <taxon>Dikarya</taxon>
        <taxon>Ascomycota</taxon>
        <taxon>Pezizomycotina</taxon>
        <taxon>Sordariomycetes</taxon>
        <taxon>Hypocreomycetidae</taxon>
        <taxon>Glomerellales</taxon>
        <taxon>Glomerellaceae</taxon>
        <taxon>Colletotrichum</taxon>
        <taxon>Colletotrichum acutatum species complex</taxon>
    </lineage>
</organism>
<protein>
    <submittedName>
        <fullName evidence="2">Uncharacterized protein</fullName>
    </submittedName>
</protein>
<name>A0A9Q8W8J3_9PEZI</name>
<evidence type="ECO:0000256" key="1">
    <source>
        <dbReference type="SAM" id="MobiDB-lite"/>
    </source>
</evidence>
<feature type="compositionally biased region" description="Basic and acidic residues" evidence="1">
    <location>
        <begin position="90"/>
        <end position="102"/>
    </location>
</feature>
<feature type="compositionally biased region" description="Basic and acidic residues" evidence="1">
    <location>
        <begin position="63"/>
        <end position="77"/>
    </location>
</feature>
<dbReference type="KEGG" id="clup:CLUP02_00648"/>
<dbReference type="AlphaFoldDB" id="A0A9Q8W8J3"/>
<sequence>MPGHLMFELCPLGQGTLMSRATGRTDAKKRSQTVSATGLSFASELQHPSVTKRHARRRKMSGNRKEDTSRGHEEVRVHARLRKRLAGVESEPRLRQPRRYSETKPNPVGSPKTQDKREQGRRRCPHAVPGGPAPDTGNDMRPSTGTADNGSSLFAPWYLVSPAVSAEQLSPSHQPNETGSSLRTVGNLEVWKGKSQLRLLDNGYRVEKKREKLDAQSDKLQKIGLGGKEAVEQCWPDLTPTKVPKSNVYSTRNKQSSFQYFPPSMLIQDIIVISRRVTNHSRLSAYSLEPAHQSSFFIVGVLYPTPPTGSSVDAGPTSTNFDAYFMFCLPFCRIADQDDTDWEMLGFYLQALHRHSHDNLTLQSINPTWQPTTYVQAFVCIEQTSLGLPAAISAPYRQPGSIHPCSEQKSSLSVPLFLSWPNLGDPMSPSKNLRLPPQFK</sequence>
<proteinExistence type="predicted"/>
<accession>A0A9Q8W8J3</accession>
<evidence type="ECO:0000313" key="2">
    <source>
        <dbReference type="EMBL" id="UQC74001.1"/>
    </source>
</evidence>
<keyword evidence="3" id="KW-1185">Reference proteome</keyword>
<dbReference type="Proteomes" id="UP000830671">
    <property type="component" value="Chromosome 1"/>
</dbReference>